<dbReference type="Proteomes" id="UP000198251">
    <property type="component" value="Chromosome I"/>
</dbReference>
<evidence type="ECO:0000259" key="3">
    <source>
        <dbReference type="PROSITE" id="PS51737"/>
    </source>
</evidence>
<dbReference type="PANTHER" id="PTHR30461">
    <property type="entry name" value="DNA-INVERTASE FROM LAMBDOID PROPHAGE"/>
    <property type="match status" value="1"/>
</dbReference>
<reference evidence="4 5" key="1">
    <citation type="submission" date="2016-06" db="EMBL/GenBank/DDBJ databases">
        <authorList>
            <person name="Kjaerup R.B."/>
            <person name="Dalgaard T.S."/>
            <person name="Juul-Madsen H.R."/>
        </authorList>
    </citation>
    <scope>NUCLEOTIDE SEQUENCE [LARGE SCALE GENOMIC DNA]</scope>
    <source>
        <strain evidence="4 5">DSM 43913</strain>
    </source>
</reference>
<dbReference type="Gene3D" id="3.90.1750.20">
    <property type="entry name" value="Putative Large Serine Recombinase, Chain B, Domain 2"/>
    <property type="match status" value="1"/>
</dbReference>
<evidence type="ECO:0000313" key="5">
    <source>
        <dbReference type="Proteomes" id="UP000198251"/>
    </source>
</evidence>
<feature type="domain" description="Recombinase" evidence="3">
    <location>
        <begin position="53"/>
        <end position="156"/>
    </location>
</feature>
<evidence type="ECO:0000256" key="2">
    <source>
        <dbReference type="ARBA" id="ARBA00023172"/>
    </source>
</evidence>
<keyword evidence="2" id="KW-0233">DNA recombination</keyword>
<dbReference type="EMBL" id="LT607733">
    <property type="protein sequence ID" value="SCG15556.1"/>
    <property type="molecule type" value="Genomic_DNA"/>
</dbReference>
<dbReference type="GO" id="GO:0003677">
    <property type="term" value="F:DNA binding"/>
    <property type="evidence" value="ECO:0007669"/>
    <property type="project" value="UniProtKB-KW"/>
</dbReference>
<dbReference type="PROSITE" id="PS51737">
    <property type="entry name" value="RECOMBINASE_DNA_BIND"/>
    <property type="match status" value="1"/>
</dbReference>
<proteinExistence type="predicted"/>
<dbReference type="PANTHER" id="PTHR30461:SF2">
    <property type="entry name" value="SERINE RECOMBINASE PINE-RELATED"/>
    <property type="match status" value="1"/>
</dbReference>
<dbReference type="InterPro" id="IPR011109">
    <property type="entry name" value="DNA_bind_recombinase_dom"/>
</dbReference>
<evidence type="ECO:0000256" key="1">
    <source>
        <dbReference type="ARBA" id="ARBA00023125"/>
    </source>
</evidence>
<accession>A0A1C5G960</accession>
<dbReference type="InterPro" id="IPR038109">
    <property type="entry name" value="DNA_bind_recomb_sf"/>
</dbReference>
<name>A0A1C5G960_MICEH</name>
<sequence length="371" mass="40651">MIPPAEATGLLVPPRQFGSVRRSSSRRHIRAAAASQLGRRSPRQARGSGTLRCYGYDETGREVIEPEAVVIRDIAKRVLGGESMRSVVADLRARDVRTSAGRPWTQQSLSRLMRNPRLAGLKTYHGEVVGAGQWAAILDEKTHHELVKLLDDPARKQPFATNVRKYLLSGGFLQCGYPLQGADDNGPHMCGKSLYTQPSNSGKRGYVCRAGSPSYGCGRIRIAAEALEEEVTARALARLASPKVRARLEAAVRSAVRGDVQVAEALDALDERLAEAGQAYAKREISLVTLKAIEAEVKAEQKAIRENLAQAARLESLPAATPEALAEWWVDAPLERRRELLALVLDRVIVKPATRAGSSQLDLDRLEFVWK</sequence>
<dbReference type="GO" id="GO:0000150">
    <property type="term" value="F:DNA strand exchange activity"/>
    <property type="evidence" value="ECO:0007669"/>
    <property type="project" value="InterPro"/>
</dbReference>
<protein>
    <submittedName>
        <fullName evidence="4">Recombinase</fullName>
    </submittedName>
</protein>
<organism evidence="4 5">
    <name type="scientific">Micromonospora echinofusca</name>
    <dbReference type="NCBI Taxonomy" id="47858"/>
    <lineage>
        <taxon>Bacteria</taxon>
        <taxon>Bacillati</taxon>
        <taxon>Actinomycetota</taxon>
        <taxon>Actinomycetes</taxon>
        <taxon>Micromonosporales</taxon>
        <taxon>Micromonosporaceae</taxon>
        <taxon>Micromonospora</taxon>
    </lineage>
</organism>
<evidence type="ECO:0000313" key="4">
    <source>
        <dbReference type="EMBL" id="SCG15556.1"/>
    </source>
</evidence>
<dbReference type="InterPro" id="IPR050639">
    <property type="entry name" value="SSR_resolvase"/>
</dbReference>
<gene>
    <name evidence="4" type="ORF">GA0070610_1790</name>
</gene>
<keyword evidence="1" id="KW-0238">DNA-binding</keyword>
<dbReference type="Pfam" id="PF07508">
    <property type="entry name" value="Recombinase"/>
    <property type="match status" value="1"/>
</dbReference>
<keyword evidence="5" id="KW-1185">Reference proteome</keyword>
<dbReference type="AlphaFoldDB" id="A0A1C5G960"/>